<dbReference type="EMBL" id="CP003390">
    <property type="protein sequence ID" value="AFI84723.1"/>
    <property type="molecule type" value="Genomic_DNA"/>
</dbReference>
<protein>
    <submittedName>
        <fullName evidence="6">Anthranilate phosphoribosyltransferase</fullName>
        <ecNumber evidence="6">2.4.2.18</ecNumber>
    </submittedName>
</protein>
<evidence type="ECO:0000259" key="4">
    <source>
        <dbReference type="Pfam" id="PF00591"/>
    </source>
</evidence>
<dbReference type="RefSeq" id="WP_014707092.1">
    <property type="nucleotide sequence ID" value="NC_017857.3"/>
</dbReference>
<reference evidence="6 7" key="1">
    <citation type="journal article" date="2012" name="J. Bacteriol.">
        <title>Complete genome sequences of Methylophaga sp. strain JAM1 and Methylophaga sp. strain JAM7.</title>
        <authorList>
            <person name="Villeneuve C."/>
            <person name="Martineau C."/>
            <person name="Mauffrey F."/>
            <person name="Villemur R."/>
        </authorList>
    </citation>
    <scope>NUCLEOTIDE SEQUENCE [LARGE SCALE GENOMIC DNA]</scope>
    <source>
        <strain evidence="6 7">JAM1</strain>
    </source>
</reference>
<keyword evidence="7" id="KW-1185">Reference proteome</keyword>
<dbReference type="Gene3D" id="1.20.970.10">
    <property type="entry name" value="Transferase, Pyrimidine Nucleoside Phosphorylase, Chain C"/>
    <property type="match status" value="1"/>
</dbReference>
<dbReference type="PANTHER" id="PTHR43285:SF3">
    <property type="entry name" value="SLL1634 PROTEIN"/>
    <property type="match status" value="1"/>
</dbReference>
<evidence type="ECO:0000259" key="5">
    <source>
        <dbReference type="Pfam" id="PF02885"/>
    </source>
</evidence>
<dbReference type="OrthoDB" id="9768896at2"/>
<dbReference type="KEGG" id="mej:Q7A_1906"/>
<dbReference type="Pfam" id="PF00591">
    <property type="entry name" value="Glycos_transf_3"/>
    <property type="match status" value="1"/>
</dbReference>
<keyword evidence="3" id="KW-0057">Aromatic amino acid biosynthesis</keyword>
<reference evidence="6 7" key="2">
    <citation type="journal article" date="2013" name="Int. J. Syst. Evol. Microbiol.">
        <title>Methylophaga nitratireducenticrescens sp. nov. and Methylophaga frappieri sp. nov., isolated from the biofilm of the methanol-fed denitrification system treating the seawater at the Montreal Biodome.</title>
        <authorList>
            <person name="Villeneuve C."/>
            <person name="Martineau C."/>
            <person name="Mauffrey F."/>
            <person name="Villemur R."/>
        </authorList>
    </citation>
    <scope>NUCLEOTIDE SEQUENCE [LARGE SCALE GENOMIC DNA]</scope>
    <source>
        <strain evidence="6 7">JAM1</strain>
    </source>
</reference>
<proteinExistence type="predicted"/>
<dbReference type="Gene3D" id="3.40.1030.10">
    <property type="entry name" value="Nucleoside phosphorylase/phosphoribosyltransferase catalytic domain"/>
    <property type="match status" value="1"/>
</dbReference>
<dbReference type="EC" id="2.4.2.18" evidence="6"/>
<evidence type="ECO:0000313" key="6">
    <source>
        <dbReference type="EMBL" id="AFI84723.1"/>
    </source>
</evidence>
<evidence type="ECO:0000256" key="1">
    <source>
        <dbReference type="ARBA" id="ARBA00022676"/>
    </source>
</evidence>
<dbReference type="InterPro" id="IPR035902">
    <property type="entry name" value="Nuc_phospho_transferase"/>
</dbReference>
<name>I1XK04_METNJ</name>
<evidence type="ECO:0000256" key="3">
    <source>
        <dbReference type="ARBA" id="ARBA00022822"/>
    </source>
</evidence>
<dbReference type="InterPro" id="IPR017459">
    <property type="entry name" value="Glycosyl_Trfase_fam3_N_dom"/>
</dbReference>
<feature type="domain" description="Glycosyl transferase family 3 N-terminal" evidence="5">
    <location>
        <begin position="6"/>
        <end position="70"/>
    </location>
</feature>
<dbReference type="AlphaFoldDB" id="I1XK04"/>
<dbReference type="Proteomes" id="UP000009144">
    <property type="component" value="Chromosome"/>
</dbReference>
<dbReference type="GO" id="GO:0004048">
    <property type="term" value="F:anthranilate phosphoribosyltransferase activity"/>
    <property type="evidence" value="ECO:0007669"/>
    <property type="project" value="UniProtKB-EC"/>
</dbReference>
<dbReference type="HOGENOM" id="CLU_034315_0_0_6"/>
<dbReference type="InterPro" id="IPR000312">
    <property type="entry name" value="Glycosyl_Trfase_fam3"/>
</dbReference>
<sequence length="348" mass="37361">MSAVADAIKKVATGPHLSKDLSLEESREAMLEILSGEVDPVRMAVMLIALRMKRETDEENLGLLLAIQEKTGQHALEVDNVMLLSDPFNGFSRHCPIAAFLPAVMAACGLPALSQGVYQMAPKFGVTHAQVLEAAGVNIQLTVAEAAEQLNTTNIGWAYLDQAITTPSLFALQDLRRLMIKRPSLATLEKLVMPVKAKKTHLQIGFVHKAYPPVLAYLAKQSGFDSALIVRGLEGGIVPTLRETSDNFLLIDGALKPCSLDPQAFGVDQQTRGVMPDLDQLTAAESAQRGIAALQGEKGVAYDLLVYGAAMALWHCGLVSDQNKAGDLVIKSLDSGDAFAAFEKGRTK</sequence>
<keyword evidence="1 6" id="KW-0328">Glycosyltransferase</keyword>
<feature type="domain" description="Glycosyl transferase family 3" evidence="4">
    <location>
        <begin position="101"/>
        <end position="338"/>
    </location>
</feature>
<dbReference type="PATRIC" id="fig|754476.3.peg.1884"/>
<keyword evidence="3" id="KW-0822">Tryptophan biosynthesis</keyword>
<organism evidence="6 7">
    <name type="scientific">Methylophaga nitratireducenticrescens</name>
    <dbReference type="NCBI Taxonomy" id="754476"/>
    <lineage>
        <taxon>Bacteria</taxon>
        <taxon>Pseudomonadati</taxon>
        <taxon>Pseudomonadota</taxon>
        <taxon>Gammaproteobacteria</taxon>
        <taxon>Thiotrichales</taxon>
        <taxon>Piscirickettsiaceae</taxon>
        <taxon>Methylophaga</taxon>
    </lineage>
</organism>
<keyword evidence="2 6" id="KW-0808">Transferase</keyword>
<dbReference type="STRING" id="754476.Q7A_1906"/>
<evidence type="ECO:0000313" key="7">
    <source>
        <dbReference type="Proteomes" id="UP000009144"/>
    </source>
</evidence>
<gene>
    <name evidence="6" type="ordered locus">Q7A_1906</name>
</gene>
<dbReference type="InterPro" id="IPR005940">
    <property type="entry name" value="Anthranilate_Pribosyl_Tfrase"/>
</dbReference>
<dbReference type="eggNOG" id="COG0547">
    <property type="taxonomic scope" value="Bacteria"/>
</dbReference>
<dbReference type="SUPFAM" id="SSF52418">
    <property type="entry name" value="Nucleoside phosphorylase/phosphoribosyltransferase catalytic domain"/>
    <property type="match status" value="1"/>
</dbReference>
<dbReference type="PANTHER" id="PTHR43285">
    <property type="entry name" value="ANTHRANILATE PHOSPHORIBOSYLTRANSFERASE"/>
    <property type="match status" value="1"/>
</dbReference>
<dbReference type="Pfam" id="PF02885">
    <property type="entry name" value="Glycos_trans_3N"/>
    <property type="match status" value="1"/>
</dbReference>
<dbReference type="GO" id="GO:0000162">
    <property type="term" value="P:L-tryptophan biosynthetic process"/>
    <property type="evidence" value="ECO:0007669"/>
    <property type="project" value="UniProtKB-KW"/>
</dbReference>
<accession>I1XK04</accession>
<dbReference type="InterPro" id="IPR036320">
    <property type="entry name" value="Glycosyl_Trfase_fam3_N_dom_sf"/>
</dbReference>
<dbReference type="SUPFAM" id="SSF47648">
    <property type="entry name" value="Nucleoside phosphorylase/phosphoribosyltransferase N-terminal domain"/>
    <property type="match status" value="1"/>
</dbReference>
<dbReference type="GO" id="GO:0005829">
    <property type="term" value="C:cytosol"/>
    <property type="evidence" value="ECO:0007669"/>
    <property type="project" value="TreeGrafter"/>
</dbReference>
<evidence type="ECO:0000256" key="2">
    <source>
        <dbReference type="ARBA" id="ARBA00022679"/>
    </source>
</evidence>
<keyword evidence="3" id="KW-0028">Amino-acid biosynthesis</keyword>